<comment type="caution">
    <text evidence="1">The sequence shown here is derived from an EMBL/GenBank/DDBJ whole genome shotgun (WGS) entry which is preliminary data.</text>
</comment>
<dbReference type="EMBL" id="BAAAXQ010000005">
    <property type="protein sequence ID" value="GAA3009049.1"/>
    <property type="molecule type" value="Genomic_DNA"/>
</dbReference>
<organism evidence="1 2">
    <name type="scientific">Tetragenococcus solitarius</name>
    <dbReference type="NCBI Taxonomy" id="71453"/>
    <lineage>
        <taxon>Bacteria</taxon>
        <taxon>Bacillati</taxon>
        <taxon>Bacillota</taxon>
        <taxon>Bacilli</taxon>
        <taxon>Lactobacillales</taxon>
        <taxon>Enterococcaceae</taxon>
        <taxon>Tetragenococcus</taxon>
    </lineage>
</organism>
<dbReference type="Proteomes" id="UP001501577">
    <property type="component" value="Unassembled WGS sequence"/>
</dbReference>
<keyword evidence="2" id="KW-1185">Reference proteome</keyword>
<dbReference type="RefSeq" id="WP_068706884.1">
    <property type="nucleotide sequence ID" value="NZ_BAAAXQ010000005.1"/>
</dbReference>
<gene>
    <name evidence="1" type="ORF">GCM10019998_01500</name>
</gene>
<reference evidence="1 2" key="1">
    <citation type="journal article" date="2019" name="Int. J. Syst. Evol. Microbiol.">
        <title>The Global Catalogue of Microorganisms (GCM) 10K type strain sequencing project: providing services to taxonomists for standard genome sequencing and annotation.</title>
        <authorList>
            <consortium name="The Broad Institute Genomics Platform"/>
            <consortium name="The Broad Institute Genome Sequencing Center for Infectious Disease"/>
            <person name="Wu L."/>
            <person name="Ma J."/>
        </authorList>
    </citation>
    <scope>NUCLEOTIDE SEQUENCE [LARGE SCALE GENOMIC DNA]</scope>
    <source>
        <strain evidence="1 2">JCM 8736</strain>
    </source>
</reference>
<protein>
    <submittedName>
        <fullName evidence="1">Uncharacterized protein</fullName>
    </submittedName>
</protein>
<evidence type="ECO:0000313" key="1">
    <source>
        <dbReference type="EMBL" id="GAA3009049.1"/>
    </source>
</evidence>
<sequence length="120" mass="14151">MFYQHMLKPDQLAFVVTNVNECLFAIHTKLPTRDYNVAVYKYGKEYFVLNDGRIFKQLQGIEQECQGDEKELLAFIEEAFEDNCYTLVEEKLVKLELNILSILSINTPVRARYYEIIDFP</sequence>
<evidence type="ECO:0000313" key="2">
    <source>
        <dbReference type="Proteomes" id="UP001501577"/>
    </source>
</evidence>
<name>A0ABN3XYR0_9ENTE</name>
<proteinExistence type="predicted"/>
<accession>A0ABN3XYR0</accession>